<evidence type="ECO:0000313" key="10">
    <source>
        <dbReference type="Proteomes" id="UP000237752"/>
    </source>
</evidence>
<keyword evidence="3" id="KW-0479">Metal-binding</keyword>
<keyword evidence="5" id="KW-0720">Serine protease</keyword>
<dbReference type="SMART" id="SM00944">
    <property type="entry name" value="Pro-kuma_activ"/>
    <property type="match status" value="1"/>
</dbReference>
<dbReference type="PANTHER" id="PTHR14218">
    <property type="entry name" value="PROTEASE S8 TRIPEPTIDYL PEPTIDASE I CLN2"/>
    <property type="match status" value="1"/>
</dbReference>
<dbReference type="GO" id="GO:0008240">
    <property type="term" value="F:tripeptidyl-peptidase activity"/>
    <property type="evidence" value="ECO:0007669"/>
    <property type="project" value="TreeGrafter"/>
</dbReference>
<protein>
    <submittedName>
        <fullName evidence="9">Kumamolisin</fullName>
    </submittedName>
</protein>
<evidence type="ECO:0000256" key="3">
    <source>
        <dbReference type="ARBA" id="ARBA00022723"/>
    </source>
</evidence>
<dbReference type="PROSITE" id="PS51695">
    <property type="entry name" value="SEDOLISIN"/>
    <property type="match status" value="1"/>
</dbReference>
<dbReference type="InterPro" id="IPR036852">
    <property type="entry name" value="Peptidase_S8/S53_dom_sf"/>
</dbReference>
<evidence type="ECO:0000256" key="4">
    <source>
        <dbReference type="ARBA" id="ARBA00022801"/>
    </source>
</evidence>
<keyword evidence="7" id="KW-0865">Zymogen</keyword>
<dbReference type="AlphaFoldDB" id="A0A2T1A1J4"/>
<dbReference type="GO" id="GO:0006508">
    <property type="term" value="P:proteolysis"/>
    <property type="evidence" value="ECO:0007669"/>
    <property type="project" value="UniProtKB-KW"/>
</dbReference>
<feature type="domain" description="Peptidase S53" evidence="8">
    <location>
        <begin position="168"/>
        <end position="519"/>
    </location>
</feature>
<dbReference type="Proteomes" id="UP000237752">
    <property type="component" value="Unassembled WGS sequence"/>
</dbReference>
<gene>
    <name evidence="9" type="ORF">CLV47_10585</name>
</gene>
<keyword evidence="6" id="KW-0106">Calcium</keyword>
<dbReference type="InterPro" id="IPR050819">
    <property type="entry name" value="Tripeptidyl-peptidase_I"/>
</dbReference>
<dbReference type="Gene3D" id="3.40.50.200">
    <property type="entry name" value="Peptidase S8/S53 domain"/>
    <property type="match status" value="1"/>
</dbReference>
<dbReference type="GO" id="GO:0046872">
    <property type="term" value="F:metal ion binding"/>
    <property type="evidence" value="ECO:0007669"/>
    <property type="project" value="UniProtKB-KW"/>
</dbReference>
<organism evidence="9 10">
    <name type="scientific">Antricoccus suffuscus</name>
    <dbReference type="NCBI Taxonomy" id="1629062"/>
    <lineage>
        <taxon>Bacteria</taxon>
        <taxon>Bacillati</taxon>
        <taxon>Actinomycetota</taxon>
        <taxon>Actinomycetes</taxon>
        <taxon>Geodermatophilales</taxon>
        <taxon>Antricoccaceae</taxon>
        <taxon>Antricoccus</taxon>
    </lineage>
</organism>
<dbReference type="EMBL" id="PVUE01000005">
    <property type="protein sequence ID" value="PRZ42463.1"/>
    <property type="molecule type" value="Genomic_DNA"/>
</dbReference>
<dbReference type="PANTHER" id="PTHR14218:SF15">
    <property type="entry name" value="TRIPEPTIDYL-PEPTIDASE 1"/>
    <property type="match status" value="1"/>
</dbReference>
<keyword evidence="2" id="KW-0645">Protease</keyword>
<dbReference type="CDD" id="cd04056">
    <property type="entry name" value="Peptidases_S53"/>
    <property type="match status" value="1"/>
</dbReference>
<accession>A0A2T1A1J4</accession>
<keyword evidence="4" id="KW-0378">Hydrolase</keyword>
<comment type="caution">
    <text evidence="9">The sequence shown here is derived from an EMBL/GenBank/DDBJ whole genome shotgun (WGS) entry which is preliminary data.</text>
</comment>
<dbReference type="SUPFAM" id="SSF54897">
    <property type="entry name" value="Protease propeptides/inhibitors"/>
    <property type="match status" value="1"/>
</dbReference>
<proteinExistence type="predicted"/>
<evidence type="ECO:0000256" key="2">
    <source>
        <dbReference type="ARBA" id="ARBA00022670"/>
    </source>
</evidence>
<dbReference type="RefSeq" id="WP_146135321.1">
    <property type="nucleotide sequence ID" value="NZ_PVUE01000005.1"/>
</dbReference>
<name>A0A2T1A1J4_9ACTN</name>
<evidence type="ECO:0000313" key="9">
    <source>
        <dbReference type="EMBL" id="PRZ42463.1"/>
    </source>
</evidence>
<sequence length="521" mass="52932">MNGKSVVLPGSSRRPVSHVVGARALPADERIAITLILRRRASVPVTATGPVRITSSEFAESYGADPGDVQIVADVLHAAEIDVLETHLASRRMRVAGTAAALGALFGSSMEQVESLDPVTDQSVTHRHRTGELTVPAALSAIVVAVLGLDDRPQSRAHLRAAVEPKVSYTPPELAAAYQFPAEAASSEQHLAILELGGGFTAADLTSYFAGIGVPEPVVTAYGVDGSANAPGKDPTGADGEVMLDIEIAGALTPGTMIDVYFAPNTDAGFVDGVSTAIHASPTPAALSISWGDSEDVWTAQGRNALNDAFIDAAALGVTVTVAAGDGGSSDRATDAKAHCDFPASSPYALGCGGTRLEYDVARGTVSSETVWNDPPHGATGGGVSDAFSLPAWQSGVGVPARPTTSGAGRGVPDVAADADPETGYAVRVDGKDVVYGGTSAVAPLWAALVCILSRSIGRSLGFLQPTLYAGLVAGAVGAGFRDVIEGNNGAYTAKAGWDACTGLGVPVGTDLLARLRSATN</sequence>
<dbReference type="SUPFAM" id="SSF52743">
    <property type="entry name" value="Subtilisin-like"/>
    <property type="match status" value="1"/>
</dbReference>
<evidence type="ECO:0000256" key="6">
    <source>
        <dbReference type="ARBA" id="ARBA00022837"/>
    </source>
</evidence>
<dbReference type="GO" id="GO:0004252">
    <property type="term" value="F:serine-type endopeptidase activity"/>
    <property type="evidence" value="ECO:0007669"/>
    <property type="project" value="InterPro"/>
</dbReference>
<dbReference type="InterPro" id="IPR030400">
    <property type="entry name" value="Sedolisin_dom"/>
</dbReference>
<reference evidence="9 10" key="1">
    <citation type="submission" date="2018-03" db="EMBL/GenBank/DDBJ databases">
        <title>Genomic Encyclopedia of Archaeal and Bacterial Type Strains, Phase II (KMG-II): from individual species to whole genera.</title>
        <authorList>
            <person name="Goeker M."/>
        </authorList>
    </citation>
    <scope>NUCLEOTIDE SEQUENCE [LARGE SCALE GENOMIC DNA]</scope>
    <source>
        <strain evidence="9 10">DSM 100065</strain>
    </source>
</reference>
<dbReference type="InterPro" id="IPR015366">
    <property type="entry name" value="S53_propep"/>
</dbReference>
<evidence type="ECO:0000256" key="5">
    <source>
        <dbReference type="ARBA" id="ARBA00022825"/>
    </source>
</evidence>
<dbReference type="Pfam" id="PF09286">
    <property type="entry name" value="Pro-kuma_activ"/>
    <property type="match status" value="1"/>
</dbReference>
<keyword evidence="10" id="KW-1185">Reference proteome</keyword>
<evidence type="ECO:0000256" key="7">
    <source>
        <dbReference type="ARBA" id="ARBA00023145"/>
    </source>
</evidence>
<evidence type="ECO:0000256" key="1">
    <source>
        <dbReference type="ARBA" id="ARBA00001913"/>
    </source>
</evidence>
<evidence type="ECO:0000259" key="8">
    <source>
        <dbReference type="PROSITE" id="PS51695"/>
    </source>
</evidence>
<comment type="cofactor">
    <cofactor evidence="1">
        <name>Ca(2+)</name>
        <dbReference type="ChEBI" id="CHEBI:29108"/>
    </cofactor>
</comment>
<dbReference type="OrthoDB" id="3480681at2"/>